<dbReference type="Pfam" id="PF02627">
    <property type="entry name" value="CMD"/>
    <property type="match status" value="1"/>
</dbReference>
<dbReference type="PANTHER" id="PTHR34846">
    <property type="entry name" value="4-CARBOXYMUCONOLACTONE DECARBOXYLASE FAMILY PROTEIN (AFU_ORTHOLOGUE AFUA_6G11590)"/>
    <property type="match status" value="1"/>
</dbReference>
<dbReference type="AlphaFoldDB" id="W4LTN4"/>
<dbReference type="InterPro" id="IPR003779">
    <property type="entry name" value="CMD-like"/>
</dbReference>
<evidence type="ECO:0000313" key="2">
    <source>
        <dbReference type="EMBL" id="ETX01409.1"/>
    </source>
</evidence>
<evidence type="ECO:0000313" key="3">
    <source>
        <dbReference type="Proteomes" id="UP000019141"/>
    </source>
</evidence>
<comment type="caution">
    <text evidence="2">The sequence shown here is derived from an EMBL/GenBank/DDBJ whole genome shotgun (WGS) entry which is preliminary data.</text>
</comment>
<proteinExistence type="predicted"/>
<organism evidence="2 3">
    <name type="scientific">Entotheonella factor</name>
    <dbReference type="NCBI Taxonomy" id="1429438"/>
    <lineage>
        <taxon>Bacteria</taxon>
        <taxon>Pseudomonadati</taxon>
        <taxon>Nitrospinota/Tectimicrobiota group</taxon>
        <taxon>Candidatus Tectimicrobiota</taxon>
        <taxon>Candidatus Entotheonellia</taxon>
        <taxon>Candidatus Entotheonellales</taxon>
        <taxon>Candidatus Entotheonellaceae</taxon>
        <taxon>Candidatus Entotheonella</taxon>
    </lineage>
</organism>
<accession>W4LTN4</accession>
<evidence type="ECO:0000259" key="1">
    <source>
        <dbReference type="Pfam" id="PF02627"/>
    </source>
</evidence>
<sequence length="188" mass="21066">MARLPAATRESVPEDQRAVFDEIVQAQARGEIPTQGPLAVMLHVPELMKRGEHFRAYVRGDASSLSLRIRELAMLLTAREMDCQYIWYAHVAAARRSGVRDDIVDNLRDKRELTNLAPDEDAVVTYGREFFRTHRVSQATYDAAMAQFGVRGLIELTNLMGYYSSLAFNINAFEATPPADGPEPLLPV</sequence>
<dbReference type="GO" id="GO:0051920">
    <property type="term" value="F:peroxiredoxin activity"/>
    <property type="evidence" value="ECO:0007669"/>
    <property type="project" value="InterPro"/>
</dbReference>
<gene>
    <name evidence="2" type="ORF">ETSY1_07535</name>
</gene>
<dbReference type="SUPFAM" id="SSF69118">
    <property type="entry name" value="AhpD-like"/>
    <property type="match status" value="1"/>
</dbReference>
<dbReference type="HOGENOM" id="CLU_082760_3_0_7"/>
<feature type="domain" description="Carboxymuconolactone decarboxylase-like" evidence="1">
    <location>
        <begin position="45"/>
        <end position="123"/>
    </location>
</feature>
<reference evidence="2 3" key="1">
    <citation type="journal article" date="2014" name="Nature">
        <title>An environmental bacterial taxon with a large and distinct metabolic repertoire.</title>
        <authorList>
            <person name="Wilson M.C."/>
            <person name="Mori T."/>
            <person name="Ruckert C."/>
            <person name="Uria A.R."/>
            <person name="Helf M.J."/>
            <person name="Takada K."/>
            <person name="Gernert C."/>
            <person name="Steffens U.A."/>
            <person name="Heycke N."/>
            <person name="Schmitt S."/>
            <person name="Rinke C."/>
            <person name="Helfrich E.J."/>
            <person name="Brachmann A.O."/>
            <person name="Gurgui C."/>
            <person name="Wakimoto T."/>
            <person name="Kracht M."/>
            <person name="Crusemann M."/>
            <person name="Hentschel U."/>
            <person name="Abe I."/>
            <person name="Matsunaga S."/>
            <person name="Kalinowski J."/>
            <person name="Takeyama H."/>
            <person name="Piel J."/>
        </authorList>
    </citation>
    <scope>NUCLEOTIDE SEQUENCE [LARGE SCALE GENOMIC DNA]</scope>
    <source>
        <strain evidence="3">TSY1</strain>
    </source>
</reference>
<protein>
    <recommendedName>
        <fullName evidence="1">Carboxymuconolactone decarboxylase-like domain-containing protein</fullName>
    </recommendedName>
</protein>
<keyword evidence="3" id="KW-1185">Reference proteome</keyword>
<dbReference type="Proteomes" id="UP000019141">
    <property type="component" value="Unassembled WGS sequence"/>
</dbReference>
<dbReference type="InterPro" id="IPR029032">
    <property type="entry name" value="AhpD-like"/>
</dbReference>
<dbReference type="EMBL" id="AZHW01000234">
    <property type="protein sequence ID" value="ETX01409.1"/>
    <property type="molecule type" value="Genomic_DNA"/>
</dbReference>
<dbReference type="PANTHER" id="PTHR34846:SF11">
    <property type="entry name" value="4-CARBOXYMUCONOLACTONE DECARBOXYLASE FAMILY PROTEIN (AFU_ORTHOLOGUE AFUA_6G11590)"/>
    <property type="match status" value="1"/>
</dbReference>
<dbReference type="Gene3D" id="1.20.1290.10">
    <property type="entry name" value="AhpD-like"/>
    <property type="match status" value="1"/>
</dbReference>
<name>W4LTN4_ENTF1</name>